<dbReference type="EMBL" id="FPJO01000013">
    <property type="protein sequence ID" value="SFY20852.1"/>
    <property type="molecule type" value="Genomic_DNA"/>
</dbReference>
<proteinExistence type="predicted"/>
<gene>
    <name evidence="1" type="ORF">SAMN02787144_1013146</name>
</gene>
<evidence type="ECO:0000313" key="2">
    <source>
        <dbReference type="Proteomes" id="UP000181909"/>
    </source>
</evidence>
<dbReference type="Proteomes" id="UP000181909">
    <property type="component" value="Unassembled WGS sequence"/>
</dbReference>
<organism evidence="1 2">
    <name type="scientific">Streptomyces atratus</name>
    <dbReference type="NCBI Taxonomy" id="1893"/>
    <lineage>
        <taxon>Bacteria</taxon>
        <taxon>Bacillati</taxon>
        <taxon>Actinomycetota</taxon>
        <taxon>Actinomycetes</taxon>
        <taxon>Kitasatosporales</taxon>
        <taxon>Streptomycetaceae</taxon>
        <taxon>Streptomyces</taxon>
    </lineage>
</organism>
<protein>
    <submittedName>
        <fullName evidence="1">Uncharacterized protein</fullName>
    </submittedName>
</protein>
<sequence length="51" mass="5799">MKSLVAHRTYIEGLTDEDPEAYCRTFLADRARAEGERFGGRPAVTFELFTC</sequence>
<reference evidence="1 2" key="1">
    <citation type="submission" date="2016-11" db="EMBL/GenBank/DDBJ databases">
        <authorList>
            <person name="Jaros S."/>
            <person name="Januszkiewicz K."/>
            <person name="Wedrychowicz H."/>
        </authorList>
    </citation>
    <scope>NUCLEOTIDE SEQUENCE [LARGE SCALE GENOMIC DNA]</scope>
    <source>
        <strain evidence="1 2">OK807</strain>
    </source>
</reference>
<dbReference type="STRING" id="1893.SAMN02787144_1013146"/>
<name>A0A1K2DDX3_STRAR</name>
<dbReference type="AlphaFoldDB" id="A0A1K2DDX3"/>
<evidence type="ECO:0000313" key="1">
    <source>
        <dbReference type="EMBL" id="SFY20852.1"/>
    </source>
</evidence>
<accession>A0A1K2DDX3</accession>